<proteinExistence type="predicted"/>
<keyword evidence="1" id="KW-0472">Membrane</keyword>
<protein>
    <recommendedName>
        <fullName evidence="2">CBU-0592-like domain-containing protein</fullName>
    </recommendedName>
</protein>
<dbReference type="EMBL" id="MGKS01000003">
    <property type="protein sequence ID" value="OGN32805.1"/>
    <property type="molecule type" value="Genomic_DNA"/>
</dbReference>
<keyword evidence="1" id="KW-0812">Transmembrane</keyword>
<feature type="transmembrane region" description="Helical" evidence="1">
    <location>
        <begin position="58"/>
        <end position="74"/>
    </location>
</feature>
<dbReference type="NCBIfam" id="NF047864">
    <property type="entry name" value="CBU_0592_membra"/>
    <property type="match status" value="1"/>
</dbReference>
<evidence type="ECO:0000259" key="2">
    <source>
        <dbReference type="Pfam" id="PF26604"/>
    </source>
</evidence>
<sequence length="80" mass="9118">MELFANTMGWIGVALIAWAYFLISHHKVKQGSVYYQILNIAGALSMGVNVLYFRSWPALFLQIVWLSIAVTALFRKNKIL</sequence>
<dbReference type="AlphaFoldDB" id="A0A1F8H5G3"/>
<evidence type="ECO:0000313" key="3">
    <source>
        <dbReference type="EMBL" id="OGN32805.1"/>
    </source>
</evidence>
<dbReference type="Pfam" id="PF26604">
    <property type="entry name" value="CBU_0592"/>
    <property type="match status" value="1"/>
</dbReference>
<accession>A0A1F8H5G3</accession>
<dbReference type="InterPro" id="IPR058058">
    <property type="entry name" value="CBU_0592-like"/>
</dbReference>
<evidence type="ECO:0000313" key="4">
    <source>
        <dbReference type="Proteomes" id="UP000177676"/>
    </source>
</evidence>
<gene>
    <name evidence="3" type="ORF">A3I92_02515</name>
</gene>
<feature type="transmembrane region" description="Helical" evidence="1">
    <location>
        <begin position="6"/>
        <end position="23"/>
    </location>
</feature>
<feature type="transmembrane region" description="Helical" evidence="1">
    <location>
        <begin position="35"/>
        <end position="52"/>
    </location>
</feature>
<comment type="caution">
    <text evidence="3">The sequence shown here is derived from an EMBL/GenBank/DDBJ whole genome shotgun (WGS) entry which is preliminary data.</text>
</comment>
<name>A0A1F8H5G3_9BACT</name>
<keyword evidence="1" id="KW-1133">Transmembrane helix</keyword>
<reference evidence="3 4" key="1">
    <citation type="journal article" date="2016" name="Nat. Commun.">
        <title>Thousands of microbial genomes shed light on interconnected biogeochemical processes in an aquifer system.</title>
        <authorList>
            <person name="Anantharaman K."/>
            <person name="Brown C.T."/>
            <person name="Hug L.A."/>
            <person name="Sharon I."/>
            <person name="Castelle C.J."/>
            <person name="Probst A.J."/>
            <person name="Thomas B.C."/>
            <person name="Singh A."/>
            <person name="Wilkins M.J."/>
            <person name="Karaoz U."/>
            <person name="Brodie E.L."/>
            <person name="Williams K.H."/>
            <person name="Hubbard S.S."/>
            <person name="Banfield J.F."/>
        </authorList>
    </citation>
    <scope>NUCLEOTIDE SEQUENCE [LARGE SCALE GENOMIC DNA]</scope>
</reference>
<dbReference type="Proteomes" id="UP000177676">
    <property type="component" value="Unassembled WGS sequence"/>
</dbReference>
<evidence type="ECO:0000256" key="1">
    <source>
        <dbReference type="SAM" id="Phobius"/>
    </source>
</evidence>
<feature type="domain" description="CBU-0592-like" evidence="2">
    <location>
        <begin position="6"/>
        <end position="75"/>
    </location>
</feature>
<organism evidence="3 4">
    <name type="scientific">Candidatus Yanofskybacteria bacterium RIFCSPLOWO2_02_FULL_43_10b</name>
    <dbReference type="NCBI Taxonomy" id="1802704"/>
    <lineage>
        <taxon>Bacteria</taxon>
        <taxon>Candidatus Yanofskyibacteriota</taxon>
    </lineage>
</organism>